<organism evidence="4 5">
    <name type="scientific">Hahella chejuensis (strain KCTC 2396)</name>
    <dbReference type="NCBI Taxonomy" id="349521"/>
    <lineage>
        <taxon>Bacteria</taxon>
        <taxon>Pseudomonadati</taxon>
        <taxon>Pseudomonadota</taxon>
        <taxon>Gammaproteobacteria</taxon>
        <taxon>Oceanospirillales</taxon>
        <taxon>Hahellaceae</taxon>
        <taxon>Hahella</taxon>
    </lineage>
</organism>
<dbReference type="OrthoDB" id="9801773at2"/>
<dbReference type="InterPro" id="IPR036291">
    <property type="entry name" value="NAD(P)-bd_dom_sf"/>
</dbReference>
<protein>
    <submittedName>
        <fullName evidence="4">Predicted nucleoside-diphosphate sugar epimerase</fullName>
    </submittedName>
</protein>
<reference evidence="4 5" key="1">
    <citation type="journal article" date="2005" name="Nucleic Acids Res.">
        <title>Genomic blueprint of Hahella chejuensis, a marine microbe producing an algicidal agent.</title>
        <authorList>
            <person name="Jeong H."/>
            <person name="Yim J.H."/>
            <person name="Lee C."/>
            <person name="Choi S.-H."/>
            <person name="Park Y.K."/>
            <person name="Yoon S.H."/>
            <person name="Hur C.-G."/>
            <person name="Kang H.-Y."/>
            <person name="Kim D."/>
            <person name="Lee H.H."/>
            <person name="Park K.H."/>
            <person name="Park S.-H."/>
            <person name="Park H.-S."/>
            <person name="Lee H.K."/>
            <person name="Oh T.K."/>
            <person name="Kim J.F."/>
        </authorList>
    </citation>
    <scope>NUCLEOTIDE SEQUENCE [LARGE SCALE GENOMIC DNA]</scope>
    <source>
        <strain evidence="4 5">KCTC 2396</strain>
    </source>
</reference>
<dbReference type="PANTHER" id="PTHR11092:SF0">
    <property type="entry name" value="EPIMERASE FAMILY PROTEIN SDR39U1"/>
    <property type="match status" value="1"/>
</dbReference>
<name>Q2SD11_HAHCH</name>
<dbReference type="AlphaFoldDB" id="Q2SD11"/>
<dbReference type="KEGG" id="hch:HCH_04768"/>
<dbReference type="PANTHER" id="PTHR11092">
    <property type="entry name" value="SUGAR NUCLEOTIDE EPIMERASE RELATED"/>
    <property type="match status" value="1"/>
</dbReference>
<feature type="domain" description="NAD-dependent epimerase/dehydratase" evidence="2">
    <location>
        <begin position="3"/>
        <end position="215"/>
    </location>
</feature>
<sequence>MHILVTGGTGFIGKQLCRALWASGHDTTVFSRRPEQVAHLVGERCRSIGQLRTDLIEAPVDAIINLAGEPVADRHWTQARKQKLKQSRIALTHDLIDMCKQMETSPKAMISASAVGYYGDQQDLLVTEQTPPHEEFTHELCSEWEAAALSAESIGMRVAIARIGLVVGKEGFLQKMLPVFKLGLGGKFGDGSQWMPWIHIQDLLRVMLHLLETPTCSGPYNAVSPNPVTNAEFTATLAKQLHRPAFCTAPAFALKLAMGELSRMLLTGQKAIPARLLDENFSFQFDTLEEALKDVID</sequence>
<evidence type="ECO:0000313" key="4">
    <source>
        <dbReference type="EMBL" id="ABC31463.1"/>
    </source>
</evidence>
<dbReference type="NCBIfam" id="TIGR01777">
    <property type="entry name" value="yfcH"/>
    <property type="match status" value="1"/>
</dbReference>
<dbReference type="STRING" id="349521.HCH_04768"/>
<comment type="similarity">
    <text evidence="1">Belongs to the NAD(P)-dependent epimerase/dehydratase family. SDR39U1 subfamily.</text>
</comment>
<accession>Q2SD11</accession>
<dbReference type="SUPFAM" id="SSF51735">
    <property type="entry name" value="NAD(P)-binding Rossmann-fold domains"/>
    <property type="match status" value="1"/>
</dbReference>
<evidence type="ECO:0000313" key="5">
    <source>
        <dbReference type="Proteomes" id="UP000000238"/>
    </source>
</evidence>
<dbReference type="RefSeq" id="WP_011398528.1">
    <property type="nucleotide sequence ID" value="NC_007645.1"/>
</dbReference>
<dbReference type="InterPro" id="IPR001509">
    <property type="entry name" value="Epimerase_deHydtase"/>
</dbReference>
<gene>
    <name evidence="4" type="ordered locus">HCH_04768</name>
</gene>
<dbReference type="Pfam" id="PF01370">
    <property type="entry name" value="Epimerase"/>
    <property type="match status" value="1"/>
</dbReference>
<dbReference type="HOGENOM" id="CLU_047373_0_3_6"/>
<dbReference type="Gene3D" id="3.40.50.720">
    <property type="entry name" value="NAD(P)-binding Rossmann-like Domain"/>
    <property type="match status" value="1"/>
</dbReference>
<dbReference type="Proteomes" id="UP000000238">
    <property type="component" value="Chromosome"/>
</dbReference>
<dbReference type="InterPro" id="IPR013549">
    <property type="entry name" value="DUF1731"/>
</dbReference>
<evidence type="ECO:0000259" key="3">
    <source>
        <dbReference type="Pfam" id="PF08338"/>
    </source>
</evidence>
<dbReference type="InterPro" id="IPR010099">
    <property type="entry name" value="SDR39U1"/>
</dbReference>
<evidence type="ECO:0000256" key="1">
    <source>
        <dbReference type="ARBA" id="ARBA00009353"/>
    </source>
</evidence>
<dbReference type="EMBL" id="CP000155">
    <property type="protein sequence ID" value="ABC31463.1"/>
    <property type="molecule type" value="Genomic_DNA"/>
</dbReference>
<dbReference type="CDD" id="cd05242">
    <property type="entry name" value="SDR_a8"/>
    <property type="match status" value="1"/>
</dbReference>
<proteinExistence type="inferred from homology"/>
<keyword evidence="5" id="KW-1185">Reference proteome</keyword>
<dbReference type="Pfam" id="PF08338">
    <property type="entry name" value="DUF1731"/>
    <property type="match status" value="1"/>
</dbReference>
<feature type="domain" description="DUF1731" evidence="3">
    <location>
        <begin position="249"/>
        <end position="295"/>
    </location>
</feature>
<evidence type="ECO:0000259" key="2">
    <source>
        <dbReference type="Pfam" id="PF01370"/>
    </source>
</evidence>
<dbReference type="eggNOG" id="COG1090">
    <property type="taxonomic scope" value="Bacteria"/>
</dbReference>